<dbReference type="RefSeq" id="XP_028467826.1">
    <property type="nucleotide sequence ID" value="XM_028614944.1"/>
</dbReference>
<feature type="region of interest" description="Disordered" evidence="1">
    <location>
        <begin position="89"/>
        <end position="161"/>
    </location>
</feature>
<dbReference type="Proteomes" id="UP000272025">
    <property type="component" value="Unassembled WGS sequence"/>
</dbReference>
<dbReference type="EMBL" id="ML119053">
    <property type="protein sequence ID" value="ROT40020.1"/>
    <property type="molecule type" value="Genomic_DNA"/>
</dbReference>
<gene>
    <name evidence="2" type="ORF">SODALDRAFT_377910</name>
</gene>
<accession>A0A3N2PZS1</accession>
<feature type="compositionally biased region" description="Basic and acidic residues" evidence="1">
    <location>
        <begin position="14"/>
        <end position="38"/>
    </location>
</feature>
<feature type="region of interest" description="Disordered" evidence="1">
    <location>
        <begin position="1"/>
        <end position="67"/>
    </location>
</feature>
<dbReference type="AlphaFoldDB" id="A0A3N2PZS1"/>
<proteinExistence type="predicted"/>
<evidence type="ECO:0000256" key="1">
    <source>
        <dbReference type="SAM" id="MobiDB-lite"/>
    </source>
</evidence>
<dbReference type="GeneID" id="39583421"/>
<evidence type="ECO:0000313" key="3">
    <source>
        <dbReference type="Proteomes" id="UP000272025"/>
    </source>
</evidence>
<reference evidence="2 3" key="1">
    <citation type="journal article" date="2018" name="Mol. Ecol.">
        <title>The obligate alkalophilic soda-lake fungus Sodiomyces alkalinus has shifted to a protein diet.</title>
        <authorList>
            <person name="Grum-Grzhimaylo A.A."/>
            <person name="Falkoski D.L."/>
            <person name="van den Heuvel J."/>
            <person name="Valero-Jimenez C.A."/>
            <person name="Min B."/>
            <person name="Choi I.G."/>
            <person name="Lipzen A."/>
            <person name="Daum C.G."/>
            <person name="Aanen D.K."/>
            <person name="Tsang A."/>
            <person name="Henrissat B."/>
            <person name="Bilanenko E.N."/>
            <person name="de Vries R.P."/>
            <person name="van Kan J.A.L."/>
            <person name="Grigoriev I.V."/>
            <person name="Debets A.J.M."/>
        </authorList>
    </citation>
    <scope>NUCLEOTIDE SEQUENCE [LARGE SCALE GENOMIC DNA]</scope>
    <source>
        <strain evidence="2 3">F11</strain>
    </source>
</reference>
<sequence>MANSEPSQSSSQPLERKGVQRALDVKGSGRIDSPKEGARSTPAPSPFPPAQTEMPQHLDRGKISRTSRVWSLAEGPCTLQNPTFRLQWKSVPVQQPHPGTRPLAAEGVQQQKEKEDVGSSGEARLLDGSLGHVGTREQEQEEDGDTNGAKDRVAKAAKSDADETAEIAEAATRMGLWVIDPSLADAILQGDLDMNRPNCPKNEILQRLVSSWHGFHRPGIHRSTETSITLVEEENEESRVEQGVDATNDASPVNDVTPELLDADPKSCGGVGQNGLEPTHLLSDPRFPPTTVLDVSKIDR</sequence>
<feature type="compositionally biased region" description="Basic and acidic residues" evidence="1">
    <location>
        <begin position="148"/>
        <end position="161"/>
    </location>
</feature>
<feature type="region of interest" description="Disordered" evidence="1">
    <location>
        <begin position="238"/>
        <end position="300"/>
    </location>
</feature>
<keyword evidence="3" id="KW-1185">Reference proteome</keyword>
<evidence type="ECO:0000313" key="2">
    <source>
        <dbReference type="EMBL" id="ROT40020.1"/>
    </source>
</evidence>
<organism evidence="2 3">
    <name type="scientific">Sodiomyces alkalinus (strain CBS 110278 / VKM F-3762 / F11)</name>
    <name type="common">Alkaliphilic filamentous fungus</name>
    <dbReference type="NCBI Taxonomy" id="1314773"/>
    <lineage>
        <taxon>Eukaryota</taxon>
        <taxon>Fungi</taxon>
        <taxon>Dikarya</taxon>
        <taxon>Ascomycota</taxon>
        <taxon>Pezizomycotina</taxon>
        <taxon>Sordariomycetes</taxon>
        <taxon>Hypocreomycetidae</taxon>
        <taxon>Glomerellales</taxon>
        <taxon>Plectosphaerellaceae</taxon>
        <taxon>Sodiomyces</taxon>
    </lineage>
</organism>
<name>A0A3N2PZS1_SODAK</name>
<feature type="compositionally biased region" description="Low complexity" evidence="1">
    <location>
        <begin position="1"/>
        <end position="13"/>
    </location>
</feature>
<protein>
    <submittedName>
        <fullName evidence="2">Uncharacterized protein</fullName>
    </submittedName>
</protein>